<dbReference type="GO" id="GO:0046872">
    <property type="term" value="F:metal ion binding"/>
    <property type="evidence" value="ECO:0007669"/>
    <property type="project" value="UniProtKB-KW"/>
</dbReference>
<evidence type="ECO:0000259" key="10">
    <source>
        <dbReference type="Pfam" id="PF02872"/>
    </source>
</evidence>
<dbReference type="GO" id="GO:0000166">
    <property type="term" value="F:nucleotide binding"/>
    <property type="evidence" value="ECO:0007669"/>
    <property type="project" value="UniProtKB-KW"/>
</dbReference>
<dbReference type="PANTHER" id="PTHR11575">
    <property type="entry name" value="5'-NUCLEOTIDASE-RELATED"/>
    <property type="match status" value="1"/>
</dbReference>
<dbReference type="Gene3D" id="3.90.780.10">
    <property type="entry name" value="5'-Nucleotidase, C-terminal domain"/>
    <property type="match status" value="1"/>
</dbReference>
<dbReference type="EMBL" id="JAIZAY010000013">
    <property type="protein sequence ID" value="KAJ8030458.1"/>
    <property type="molecule type" value="Genomic_DNA"/>
</dbReference>
<reference evidence="11" key="1">
    <citation type="submission" date="2021-10" db="EMBL/GenBank/DDBJ databases">
        <title>Tropical sea cucumber genome reveals ecological adaptation and Cuvierian tubules defense mechanism.</title>
        <authorList>
            <person name="Chen T."/>
        </authorList>
    </citation>
    <scope>NUCLEOTIDE SEQUENCE</scope>
    <source>
        <strain evidence="11">Nanhai2018</strain>
        <tissue evidence="11">Muscle</tissue>
    </source>
</reference>
<evidence type="ECO:0000256" key="1">
    <source>
        <dbReference type="ARBA" id="ARBA00000815"/>
    </source>
</evidence>
<dbReference type="GO" id="GO:0008253">
    <property type="term" value="F:5'-nucleotidase activity"/>
    <property type="evidence" value="ECO:0007669"/>
    <property type="project" value="UniProtKB-EC"/>
</dbReference>
<evidence type="ECO:0000256" key="2">
    <source>
        <dbReference type="ARBA" id="ARBA00006654"/>
    </source>
</evidence>
<evidence type="ECO:0000256" key="7">
    <source>
        <dbReference type="ARBA" id="ARBA00022801"/>
    </source>
</evidence>
<keyword evidence="6 8" id="KW-0547">Nucleotide-binding</keyword>
<dbReference type="Proteomes" id="UP001152320">
    <property type="component" value="Chromosome 13"/>
</dbReference>
<feature type="chain" id="PRO_5040531244" description="5'-nucleotidase" evidence="8">
    <location>
        <begin position="20"/>
        <end position="494"/>
    </location>
</feature>
<comment type="catalytic activity">
    <reaction evidence="1">
        <text>a ribonucleoside 5'-phosphate + H2O = a ribonucleoside + phosphate</text>
        <dbReference type="Rhea" id="RHEA:12484"/>
        <dbReference type="ChEBI" id="CHEBI:15377"/>
        <dbReference type="ChEBI" id="CHEBI:18254"/>
        <dbReference type="ChEBI" id="CHEBI:43474"/>
        <dbReference type="ChEBI" id="CHEBI:58043"/>
        <dbReference type="EC" id="3.1.3.5"/>
    </reaction>
</comment>
<organism evidence="11 12">
    <name type="scientific">Holothuria leucospilota</name>
    <name type="common">Black long sea cucumber</name>
    <name type="synonym">Mertensiothuria leucospilota</name>
    <dbReference type="NCBI Taxonomy" id="206669"/>
    <lineage>
        <taxon>Eukaryota</taxon>
        <taxon>Metazoa</taxon>
        <taxon>Echinodermata</taxon>
        <taxon>Eleutherozoa</taxon>
        <taxon>Echinozoa</taxon>
        <taxon>Holothuroidea</taxon>
        <taxon>Aspidochirotacea</taxon>
        <taxon>Aspidochirotida</taxon>
        <taxon>Holothuriidae</taxon>
        <taxon>Holothuria</taxon>
    </lineage>
</organism>
<dbReference type="InterPro" id="IPR006179">
    <property type="entry name" value="5_nucleotidase/apyrase"/>
</dbReference>
<evidence type="ECO:0000256" key="6">
    <source>
        <dbReference type="ARBA" id="ARBA00022741"/>
    </source>
</evidence>
<dbReference type="InterPro" id="IPR036907">
    <property type="entry name" value="5'-Nucleotdase_C_sf"/>
</dbReference>
<accession>A0A9Q1BPQ5</accession>
<dbReference type="Gene3D" id="3.60.21.10">
    <property type="match status" value="1"/>
</dbReference>
<comment type="caution">
    <text evidence="11">The sequence shown here is derived from an EMBL/GenBank/DDBJ whole genome shotgun (WGS) entry which is preliminary data.</text>
</comment>
<evidence type="ECO:0000313" key="12">
    <source>
        <dbReference type="Proteomes" id="UP001152320"/>
    </source>
</evidence>
<dbReference type="GO" id="GO:0005886">
    <property type="term" value="C:plasma membrane"/>
    <property type="evidence" value="ECO:0007669"/>
    <property type="project" value="TreeGrafter"/>
</dbReference>
<feature type="domain" description="5'-Nucleotidase C-terminal" evidence="10">
    <location>
        <begin position="340"/>
        <end position="478"/>
    </location>
</feature>
<dbReference type="SUPFAM" id="SSF55816">
    <property type="entry name" value="5'-nucleotidase (syn. UDP-sugar hydrolase), C-terminal domain"/>
    <property type="match status" value="1"/>
</dbReference>
<dbReference type="InterPro" id="IPR004843">
    <property type="entry name" value="Calcineurin-like_PHP"/>
</dbReference>
<evidence type="ECO:0000256" key="8">
    <source>
        <dbReference type="RuleBase" id="RU362119"/>
    </source>
</evidence>
<dbReference type="GO" id="GO:0006196">
    <property type="term" value="P:AMP catabolic process"/>
    <property type="evidence" value="ECO:0007669"/>
    <property type="project" value="TreeGrafter"/>
</dbReference>
<dbReference type="AlphaFoldDB" id="A0A9Q1BPQ5"/>
<sequence length="494" mass="54711">MVVWRSSTAFLLVFSVIIGQLVTPLEITIMHTNDVHARFEQFDENGGKCSMEEAESNQCYGGVARRVTKVAEIRAEHRNTLLLDGGDQFQGTQWFYHYEGDATAHFMNLLGYDAMAISNHEFDIGIDPLVSFLQKVHFPVLSCNIDARDEPYMQGLYMKSVVVEVGGEKIGIIGFTYSRTPIVSNPGKMIFEDEISAIQREIDTLTSAGINKIIATGNSGYDVEIEIAKKTRGLDVIAGGNSFKFLYNGKPPTNDVVTGPYPTIVYRNGDKRTGDSVLLVQDPTFGKYLGFLQVTFDDQGKVTHYNGNPILLDHTVKEDPDTLAEVMEWGDEVRAASNSVIGETYVLLDGERHSCRLHECNLGNLITDAMLAASLNREDEKGWSDVSMAIINSGAIRASIDEGVILNRDVTEVLPFMSTVDVVELSGRHVMEALEHSVESMDKVRLPGFFLQVSGMRVNYGLDKDPGHRVVSVKVLCDDCKIPHFVPLEMGKIL</sequence>
<dbReference type="OrthoDB" id="10252235at2759"/>
<dbReference type="SUPFAM" id="SSF56300">
    <property type="entry name" value="Metallo-dependent phosphatases"/>
    <property type="match status" value="1"/>
</dbReference>
<keyword evidence="7 8" id="KW-0378">Hydrolase</keyword>
<dbReference type="FunFam" id="3.60.21.10:FF:000020">
    <property type="entry name" value="NT5E isoform 4"/>
    <property type="match status" value="1"/>
</dbReference>
<comment type="similarity">
    <text evidence="2 8">Belongs to the 5'-nucleotidase family.</text>
</comment>
<evidence type="ECO:0000256" key="4">
    <source>
        <dbReference type="ARBA" id="ARBA00022723"/>
    </source>
</evidence>
<evidence type="ECO:0000259" key="9">
    <source>
        <dbReference type="Pfam" id="PF00149"/>
    </source>
</evidence>
<dbReference type="InterPro" id="IPR008334">
    <property type="entry name" value="5'-Nucleotdase_C"/>
</dbReference>
<dbReference type="PRINTS" id="PR01607">
    <property type="entry name" value="APYRASEFAMLY"/>
</dbReference>
<keyword evidence="4" id="KW-0479">Metal-binding</keyword>
<evidence type="ECO:0000256" key="3">
    <source>
        <dbReference type="ARBA" id="ARBA00012643"/>
    </source>
</evidence>
<feature type="domain" description="Calcineurin-like phosphoesterase" evidence="9">
    <location>
        <begin position="28"/>
        <end position="198"/>
    </location>
</feature>
<dbReference type="Pfam" id="PF00149">
    <property type="entry name" value="Metallophos"/>
    <property type="match status" value="1"/>
</dbReference>
<name>A0A9Q1BPQ5_HOLLE</name>
<dbReference type="CDD" id="cd07409">
    <property type="entry name" value="MPP_CD73_N"/>
    <property type="match status" value="1"/>
</dbReference>
<dbReference type="PROSITE" id="PS00785">
    <property type="entry name" value="5_NUCLEOTIDASE_1"/>
    <property type="match status" value="1"/>
</dbReference>
<keyword evidence="5 8" id="KW-0732">Signal</keyword>
<feature type="signal peptide" evidence="8">
    <location>
        <begin position="1"/>
        <end position="19"/>
    </location>
</feature>
<dbReference type="PANTHER" id="PTHR11575:SF24">
    <property type="entry name" value="5'-NUCLEOTIDASE"/>
    <property type="match status" value="1"/>
</dbReference>
<keyword evidence="12" id="KW-1185">Reference proteome</keyword>
<evidence type="ECO:0000256" key="5">
    <source>
        <dbReference type="ARBA" id="ARBA00022729"/>
    </source>
</evidence>
<evidence type="ECO:0000313" key="11">
    <source>
        <dbReference type="EMBL" id="KAJ8030458.1"/>
    </source>
</evidence>
<dbReference type="InterPro" id="IPR029052">
    <property type="entry name" value="Metallo-depent_PP-like"/>
</dbReference>
<dbReference type="InterPro" id="IPR006146">
    <property type="entry name" value="5'-Nucleotdase_CS"/>
</dbReference>
<dbReference type="Pfam" id="PF02872">
    <property type="entry name" value="5_nucleotid_C"/>
    <property type="match status" value="1"/>
</dbReference>
<protein>
    <recommendedName>
        <fullName evidence="3">5'-nucleotidase</fullName>
        <ecNumber evidence="3">3.1.3.5</ecNumber>
    </recommendedName>
</protein>
<proteinExistence type="inferred from homology"/>
<dbReference type="EC" id="3.1.3.5" evidence="3"/>
<gene>
    <name evidence="11" type="ORF">HOLleu_26893</name>
</gene>